<dbReference type="EMBL" id="EU958527">
    <property type="protein sequence ID" value="ACG30645.1"/>
    <property type="molecule type" value="mRNA"/>
</dbReference>
<name>B6T0L2_MAIZE</name>
<dbReference type="RefSeq" id="NP_001351121.1">
    <property type="nucleotide sequence ID" value="NM_001364192.1"/>
</dbReference>
<sequence>MHFCMGLMAELCSSAASGFPFFFFNFLLPSRCSTRPPGSITLVSFSDSLSEQPLEHRATGRTCPSTAVPARCMLLSLSFFFLSFTVY</sequence>
<dbReference type="AlphaFoldDB" id="B6T0L2"/>
<reference evidence="1" key="1">
    <citation type="journal article" date="2009" name="Plant Mol. Biol.">
        <title>Insights into corn genes derived from large-scale cDNA sequencing.</title>
        <authorList>
            <person name="Alexandrov N.N."/>
            <person name="Brover V.V."/>
            <person name="Freidin S."/>
            <person name="Troukhan M.E."/>
            <person name="Tatarinova T.V."/>
            <person name="Zhang H."/>
            <person name="Swaller T.J."/>
            <person name="Lu Y.P."/>
            <person name="Bouck J."/>
            <person name="Flavell R.B."/>
            <person name="Feldmann K.A."/>
        </authorList>
    </citation>
    <scope>NUCLEOTIDE SEQUENCE</scope>
</reference>
<dbReference type="GeneID" id="100277373"/>
<organism evidence="1">
    <name type="scientific">Zea mays</name>
    <name type="common">Maize</name>
    <dbReference type="NCBI Taxonomy" id="4577"/>
    <lineage>
        <taxon>Eukaryota</taxon>
        <taxon>Viridiplantae</taxon>
        <taxon>Streptophyta</taxon>
        <taxon>Embryophyta</taxon>
        <taxon>Tracheophyta</taxon>
        <taxon>Spermatophyta</taxon>
        <taxon>Magnoliopsida</taxon>
        <taxon>Liliopsida</taxon>
        <taxon>Poales</taxon>
        <taxon>Poaceae</taxon>
        <taxon>PACMAD clade</taxon>
        <taxon>Panicoideae</taxon>
        <taxon>Andropogonodae</taxon>
        <taxon>Andropogoneae</taxon>
        <taxon>Tripsacinae</taxon>
        <taxon>Zea</taxon>
    </lineage>
</organism>
<proteinExistence type="evidence at transcript level"/>
<evidence type="ECO:0000313" key="1">
    <source>
        <dbReference type="EMBL" id="ACG30645.1"/>
    </source>
</evidence>
<accession>B6T0L2</accession>
<dbReference type="KEGG" id="zma:100277373"/>
<protein>
    <submittedName>
        <fullName evidence="1">Uncharacterized protein</fullName>
    </submittedName>
</protein>